<dbReference type="AlphaFoldDB" id="A0A919SQ99"/>
<feature type="region of interest" description="Disordered" evidence="1">
    <location>
        <begin position="116"/>
        <end position="145"/>
    </location>
</feature>
<proteinExistence type="predicted"/>
<dbReference type="EMBL" id="BOQL01000062">
    <property type="protein sequence ID" value="GIM76411.1"/>
    <property type="molecule type" value="Genomic_DNA"/>
</dbReference>
<sequence>MERWLPRLYREQLVEAVDAGAIRLERLPLADREVKDPKALAHLNGRWSSTSPLHRAGNAVFAYLLERGTEPAMVHLHGRDVENDVTPYFAGFGLRYLDAMQRCLTEHGGKEWIEVVPPPSGGTCSRSGSSPSRVRGSRRSDGRERGRCYFEASRNGL</sequence>
<dbReference type="RefSeq" id="WP_212992978.1">
    <property type="nucleotide sequence ID" value="NZ_BAABEA010000023.1"/>
</dbReference>
<evidence type="ECO:0000313" key="2">
    <source>
        <dbReference type="EMBL" id="GIM76411.1"/>
    </source>
</evidence>
<comment type="caution">
    <text evidence="2">The sequence shown here is derived from an EMBL/GenBank/DDBJ whole genome shotgun (WGS) entry which is preliminary data.</text>
</comment>
<dbReference type="Proteomes" id="UP000681340">
    <property type="component" value="Unassembled WGS sequence"/>
</dbReference>
<accession>A0A919SQ99</accession>
<organism evidence="2 3">
    <name type="scientific">Actinoplanes auranticolor</name>
    <dbReference type="NCBI Taxonomy" id="47988"/>
    <lineage>
        <taxon>Bacteria</taxon>
        <taxon>Bacillati</taxon>
        <taxon>Actinomycetota</taxon>
        <taxon>Actinomycetes</taxon>
        <taxon>Micromonosporales</taxon>
        <taxon>Micromonosporaceae</taxon>
        <taxon>Actinoplanes</taxon>
    </lineage>
</organism>
<protein>
    <submittedName>
        <fullName evidence="2">Uncharacterized protein</fullName>
    </submittedName>
</protein>
<evidence type="ECO:0000256" key="1">
    <source>
        <dbReference type="SAM" id="MobiDB-lite"/>
    </source>
</evidence>
<evidence type="ECO:0000313" key="3">
    <source>
        <dbReference type="Proteomes" id="UP000681340"/>
    </source>
</evidence>
<name>A0A919SQ99_9ACTN</name>
<gene>
    <name evidence="2" type="ORF">Aau02nite_70730</name>
</gene>
<feature type="compositionally biased region" description="Low complexity" evidence="1">
    <location>
        <begin position="121"/>
        <end position="134"/>
    </location>
</feature>
<reference evidence="2" key="1">
    <citation type="submission" date="2021-03" db="EMBL/GenBank/DDBJ databases">
        <title>Whole genome shotgun sequence of Actinoplanes auranticolor NBRC 12245.</title>
        <authorList>
            <person name="Komaki H."/>
            <person name="Tamura T."/>
        </authorList>
    </citation>
    <scope>NUCLEOTIDE SEQUENCE</scope>
    <source>
        <strain evidence="2">NBRC 12245</strain>
    </source>
</reference>
<keyword evidence="3" id="KW-1185">Reference proteome</keyword>